<dbReference type="GO" id="GO:0046872">
    <property type="term" value="F:metal ion binding"/>
    <property type="evidence" value="ECO:0007669"/>
    <property type="project" value="UniProtKB-KW"/>
</dbReference>
<evidence type="ECO:0000256" key="6">
    <source>
        <dbReference type="ARBA" id="ARBA00022801"/>
    </source>
</evidence>
<dbReference type="InterPro" id="IPR008753">
    <property type="entry name" value="Peptidase_M13_N"/>
</dbReference>
<dbReference type="GO" id="GO:0005886">
    <property type="term" value="C:plasma membrane"/>
    <property type="evidence" value="ECO:0007669"/>
    <property type="project" value="UniProtKB-SubCell"/>
</dbReference>
<dbReference type="Pfam" id="PF01431">
    <property type="entry name" value="Peptidase_M13"/>
    <property type="match status" value="1"/>
</dbReference>
<dbReference type="InterPro" id="IPR024079">
    <property type="entry name" value="MetalloPept_cat_dom_sf"/>
</dbReference>
<dbReference type="GO" id="GO:0004222">
    <property type="term" value="F:metalloendopeptidase activity"/>
    <property type="evidence" value="ECO:0007669"/>
    <property type="project" value="InterPro"/>
</dbReference>
<evidence type="ECO:0000256" key="9">
    <source>
        <dbReference type="SAM" id="SignalP"/>
    </source>
</evidence>
<keyword evidence="13" id="KW-1185">Reference proteome</keyword>
<gene>
    <name evidence="12" type="ORF">DMAD_09741</name>
</gene>
<feature type="signal peptide" evidence="9">
    <location>
        <begin position="1"/>
        <end position="25"/>
    </location>
</feature>
<dbReference type="GO" id="GO:0016485">
    <property type="term" value="P:protein processing"/>
    <property type="evidence" value="ECO:0007669"/>
    <property type="project" value="TreeGrafter"/>
</dbReference>
<evidence type="ECO:0000256" key="7">
    <source>
        <dbReference type="ARBA" id="ARBA00022833"/>
    </source>
</evidence>
<feature type="domain" description="Peptidase M13 C-terminal" evidence="10">
    <location>
        <begin position="492"/>
        <end position="701"/>
    </location>
</feature>
<evidence type="ECO:0000259" key="11">
    <source>
        <dbReference type="Pfam" id="PF05649"/>
    </source>
</evidence>
<evidence type="ECO:0000256" key="4">
    <source>
        <dbReference type="ARBA" id="ARBA00022670"/>
    </source>
</evidence>
<dbReference type="InterPro" id="IPR042089">
    <property type="entry name" value="Peptidase_M13_dom_2"/>
</dbReference>
<evidence type="ECO:0000256" key="3">
    <source>
        <dbReference type="ARBA" id="ARBA00007357"/>
    </source>
</evidence>
<sequence length="702" mass="80623">MSDCSMAWLFLGLLLFLLQKELCSSAATDATTSTGSSSFQRIYQTEQTLRNAKGKEMRSYMNVSVDPCTDFYEYACGGWHAAAGPLLQLHQRTDVDLLRLLEETAHREDSGVARQAKEFYKSCLVAQAQQSQQQQQFLSELIQQNGGFPAVPGSNWEVHHHDYDWLKVLGELRRRYGLDILIGLRIGYNYENVHENSLYLSEPSTLIPRELCTQNRLDIRDMAYEPLERRVAAELKAWLAVSNDAAARLAADILSFEHELCGGMMQDFSDSPWDAEQQLYAGNYTRKTLANFSKVYELNLESYVTASYGKVIFKPVYMAAPKYYRQLQRTVAAHNSSQVANYIMYRALSAVTFPLEDRTHLRRNVCLGLIKQHLPTALGELYARQFASEDVRKDLETLYGQLQDALKQSLSAEWLEEGSRRVAQRKLSDLKLHLPHYERPLTYKLQLERNNYWSNLRQLLGAVQEQQMGRLFEEELPAPSDPVEAYEARVRYRPVQRQIDIGLGLLQAPFYDPHYGQSLRYATLGVAVARQMAMAFDDPHWSVDLLERDHWDGLTAWRYHDRSECFSRQVEEYLHANASATRQLIADSAALNVAFRAYLTWLGFKEPNNDFNLLSKETLPGLNYSNTALFFVAYAQQHCSREESHRWSSSWAKELPSYSAQQNHTWPRLQVNGPLRNLEDFAKEFHCPIGSAMNPATKCNIY</sequence>
<dbReference type="CDD" id="cd08662">
    <property type="entry name" value="M13"/>
    <property type="match status" value="1"/>
</dbReference>
<accession>A0AAU9EWW5</accession>
<dbReference type="EMBL" id="AP029263">
    <property type="protein sequence ID" value="BFF91468.1"/>
    <property type="molecule type" value="Genomic_DNA"/>
</dbReference>
<feature type="domain" description="Peptidase M13 N-terminal" evidence="11">
    <location>
        <begin position="67"/>
        <end position="432"/>
    </location>
</feature>
<dbReference type="AlphaFoldDB" id="A0AAU9EWW5"/>
<comment type="similarity">
    <text evidence="3">Belongs to the peptidase M13 family.</text>
</comment>
<evidence type="ECO:0000259" key="10">
    <source>
        <dbReference type="Pfam" id="PF01431"/>
    </source>
</evidence>
<dbReference type="Pfam" id="PF05649">
    <property type="entry name" value="Peptidase_M13_N"/>
    <property type="match status" value="1"/>
</dbReference>
<dbReference type="PANTHER" id="PTHR11733:SF240">
    <property type="entry name" value="GH14155P-RELATED"/>
    <property type="match status" value="1"/>
</dbReference>
<feature type="chain" id="PRO_5043526893" evidence="9">
    <location>
        <begin position="26"/>
        <end position="702"/>
    </location>
</feature>
<dbReference type="InterPro" id="IPR018497">
    <property type="entry name" value="Peptidase_M13_C"/>
</dbReference>
<keyword evidence="7" id="KW-0862">Zinc</keyword>
<keyword evidence="6" id="KW-0378">Hydrolase</keyword>
<protein>
    <submittedName>
        <fullName evidence="12">Neprilysin-4</fullName>
    </submittedName>
</protein>
<dbReference type="Gene3D" id="3.40.390.10">
    <property type="entry name" value="Collagenase (Catalytic Domain)"/>
    <property type="match status" value="1"/>
</dbReference>
<dbReference type="SUPFAM" id="SSF55486">
    <property type="entry name" value="Metalloproteases ('zincins'), catalytic domain"/>
    <property type="match status" value="1"/>
</dbReference>
<evidence type="ECO:0000256" key="1">
    <source>
        <dbReference type="ARBA" id="ARBA00001947"/>
    </source>
</evidence>
<evidence type="ECO:0000256" key="5">
    <source>
        <dbReference type="ARBA" id="ARBA00022723"/>
    </source>
</evidence>
<name>A0AAU9EWW5_DROMD</name>
<evidence type="ECO:0000256" key="2">
    <source>
        <dbReference type="ARBA" id="ARBA00004401"/>
    </source>
</evidence>
<dbReference type="InterPro" id="IPR000718">
    <property type="entry name" value="Peptidase_M13"/>
</dbReference>
<organism evidence="12 13">
    <name type="scientific">Drosophila madeirensis</name>
    <name type="common">Fruit fly</name>
    <dbReference type="NCBI Taxonomy" id="30013"/>
    <lineage>
        <taxon>Eukaryota</taxon>
        <taxon>Metazoa</taxon>
        <taxon>Ecdysozoa</taxon>
        <taxon>Arthropoda</taxon>
        <taxon>Hexapoda</taxon>
        <taxon>Insecta</taxon>
        <taxon>Pterygota</taxon>
        <taxon>Neoptera</taxon>
        <taxon>Endopterygota</taxon>
        <taxon>Diptera</taxon>
        <taxon>Brachycera</taxon>
        <taxon>Muscomorpha</taxon>
        <taxon>Ephydroidea</taxon>
        <taxon>Drosophilidae</taxon>
        <taxon>Drosophila</taxon>
        <taxon>Sophophora</taxon>
    </lineage>
</organism>
<evidence type="ECO:0000313" key="12">
    <source>
        <dbReference type="EMBL" id="BFF91468.1"/>
    </source>
</evidence>
<dbReference type="PANTHER" id="PTHR11733">
    <property type="entry name" value="ZINC METALLOPROTEASE FAMILY M13 NEPRILYSIN-RELATED"/>
    <property type="match status" value="1"/>
</dbReference>
<keyword evidence="8" id="KW-0482">Metalloprotease</keyword>
<keyword evidence="4" id="KW-0645">Protease</keyword>
<evidence type="ECO:0000313" key="13">
    <source>
        <dbReference type="Proteomes" id="UP001500889"/>
    </source>
</evidence>
<dbReference type="Gene3D" id="1.10.1380.10">
    <property type="entry name" value="Neutral endopeptidase , domain2"/>
    <property type="match status" value="1"/>
</dbReference>
<comment type="cofactor">
    <cofactor evidence="1">
        <name>Zn(2+)</name>
        <dbReference type="ChEBI" id="CHEBI:29105"/>
    </cofactor>
</comment>
<keyword evidence="5" id="KW-0479">Metal-binding</keyword>
<evidence type="ECO:0000256" key="8">
    <source>
        <dbReference type="ARBA" id="ARBA00023049"/>
    </source>
</evidence>
<dbReference type="PROSITE" id="PS51885">
    <property type="entry name" value="NEPRILYSIN"/>
    <property type="match status" value="1"/>
</dbReference>
<dbReference type="Proteomes" id="UP001500889">
    <property type="component" value="Chromosome O"/>
</dbReference>
<keyword evidence="9" id="KW-0732">Signal</keyword>
<comment type="subcellular location">
    <subcellularLocation>
        <location evidence="2">Cell membrane</location>
        <topology evidence="2">Single-pass type II membrane protein</topology>
    </subcellularLocation>
</comment>
<reference evidence="12 13" key="1">
    <citation type="submission" date="2024-02" db="EMBL/GenBank/DDBJ databases">
        <title>A chromosome-level genome assembly of Drosophila madeirensis, a fruit fly species endemic to Madeira island.</title>
        <authorList>
            <person name="Tomihara K."/>
            <person name="Llopart A."/>
            <person name="Yamamoto D."/>
        </authorList>
    </citation>
    <scope>NUCLEOTIDE SEQUENCE [LARGE SCALE GENOMIC DNA]</scope>
    <source>
        <strain evidence="12 13">RF1</strain>
    </source>
</reference>
<proteinExistence type="inferred from homology"/>